<dbReference type="InterPro" id="IPR003675">
    <property type="entry name" value="Rce1/LyrA-like_dom"/>
</dbReference>
<organism evidence="4 5">
    <name type="scientific">Paucilactobacillus suebicus DSM 5007 = KCTC 3549</name>
    <dbReference type="NCBI Taxonomy" id="1423807"/>
    <lineage>
        <taxon>Bacteria</taxon>
        <taxon>Bacillati</taxon>
        <taxon>Bacillota</taxon>
        <taxon>Bacilli</taxon>
        <taxon>Lactobacillales</taxon>
        <taxon>Lactobacillaceae</taxon>
        <taxon>Paucilactobacillus</taxon>
    </lineage>
</organism>
<dbReference type="RefSeq" id="WP_010621040.1">
    <property type="nucleotide sequence ID" value="NZ_AZGF01000006.1"/>
</dbReference>
<feature type="transmembrane region" description="Helical" evidence="2">
    <location>
        <begin position="174"/>
        <end position="196"/>
    </location>
</feature>
<feature type="transmembrane region" description="Helical" evidence="2">
    <location>
        <begin position="81"/>
        <end position="102"/>
    </location>
</feature>
<evidence type="ECO:0000256" key="2">
    <source>
        <dbReference type="SAM" id="Phobius"/>
    </source>
</evidence>
<feature type="transmembrane region" description="Helical" evidence="2">
    <location>
        <begin position="149"/>
        <end position="168"/>
    </location>
</feature>
<feature type="transmembrane region" description="Helical" evidence="2">
    <location>
        <begin position="208"/>
        <end position="226"/>
    </location>
</feature>
<proteinExistence type="inferred from homology"/>
<evidence type="ECO:0000313" key="4">
    <source>
        <dbReference type="EMBL" id="KRM12597.1"/>
    </source>
</evidence>
<dbReference type="GO" id="GO:0004175">
    <property type="term" value="F:endopeptidase activity"/>
    <property type="evidence" value="ECO:0007669"/>
    <property type="project" value="UniProtKB-ARBA"/>
</dbReference>
<keyword evidence="2" id="KW-0472">Membrane</keyword>
<dbReference type="Pfam" id="PF02517">
    <property type="entry name" value="Rce1-like"/>
    <property type="match status" value="1"/>
</dbReference>
<dbReference type="STRING" id="1423807.FD16_GL002109"/>
<evidence type="ECO:0000259" key="3">
    <source>
        <dbReference type="Pfam" id="PF02517"/>
    </source>
</evidence>
<feature type="transmembrane region" description="Helical" evidence="2">
    <location>
        <begin position="246"/>
        <end position="269"/>
    </location>
</feature>
<dbReference type="PATRIC" id="fig|1423807.3.peg.2166"/>
<protein>
    <recommendedName>
        <fullName evidence="3">CAAX prenyl protease 2/Lysostaphin resistance protein A-like domain-containing protein</fullName>
    </recommendedName>
</protein>
<sequence length="284" mass="31753">MKRLIRTTADILTILVFMVLCMMFSSVWIKSWNVNQIALPLHYLIAPFIELILFFWGFRFLKKRVFHDQFTSVFFPPKFRLRYFGYALGLMALCGVGILIIGGDLVYPKMDNYLFAQNIATDVGAILIAPLIEETVFRVVILTQVAKRYGITTGIVISSLLFGAIHLLNGELNLSSAIQLVVSGTLMGVVLSVVYVKENSVWADYTVHALYNGISSIIAVGISTTNDWPIQYILNTHNQLITGGEYGVDCSLVNIIAYVVVIVAVLVIVKRNGDTLTKIWQINH</sequence>
<name>A0A0R1W522_9LACO</name>
<dbReference type="AlphaFoldDB" id="A0A0R1W522"/>
<gene>
    <name evidence="4" type="ORF">FD16_GL002109</name>
</gene>
<dbReference type="PANTHER" id="PTHR39430">
    <property type="entry name" value="MEMBRANE-ASSOCIATED PROTEASE-RELATED"/>
    <property type="match status" value="1"/>
</dbReference>
<evidence type="ECO:0000256" key="1">
    <source>
        <dbReference type="ARBA" id="ARBA00009067"/>
    </source>
</evidence>
<dbReference type="EMBL" id="AZGF01000006">
    <property type="protein sequence ID" value="KRM12597.1"/>
    <property type="molecule type" value="Genomic_DNA"/>
</dbReference>
<keyword evidence="2" id="KW-0812">Transmembrane</keyword>
<feature type="transmembrane region" description="Helical" evidence="2">
    <location>
        <begin position="114"/>
        <end position="137"/>
    </location>
</feature>
<dbReference type="OrthoDB" id="2319903at2"/>
<keyword evidence="5" id="KW-1185">Reference proteome</keyword>
<feature type="domain" description="CAAX prenyl protease 2/Lysostaphin resistance protein A-like" evidence="3">
    <location>
        <begin position="123"/>
        <end position="213"/>
    </location>
</feature>
<dbReference type="GO" id="GO:0080120">
    <property type="term" value="P:CAAX-box protein maturation"/>
    <property type="evidence" value="ECO:0007669"/>
    <property type="project" value="UniProtKB-ARBA"/>
</dbReference>
<dbReference type="Proteomes" id="UP000051820">
    <property type="component" value="Unassembled WGS sequence"/>
</dbReference>
<evidence type="ECO:0000313" key="5">
    <source>
        <dbReference type="Proteomes" id="UP000051820"/>
    </source>
</evidence>
<comment type="caution">
    <text evidence="4">The sequence shown here is derived from an EMBL/GenBank/DDBJ whole genome shotgun (WGS) entry which is preliminary data.</text>
</comment>
<feature type="transmembrane region" description="Helical" evidence="2">
    <location>
        <begin position="41"/>
        <end position="61"/>
    </location>
</feature>
<dbReference type="eggNOG" id="COG1266">
    <property type="taxonomic scope" value="Bacteria"/>
</dbReference>
<comment type="similarity">
    <text evidence="1">Belongs to the UPF0177 family.</text>
</comment>
<accession>A0A0R1W522</accession>
<dbReference type="PANTHER" id="PTHR39430:SF1">
    <property type="entry name" value="PROTEASE"/>
    <property type="match status" value="1"/>
</dbReference>
<keyword evidence="2" id="KW-1133">Transmembrane helix</keyword>
<reference evidence="4 5" key="1">
    <citation type="journal article" date="2015" name="Genome Announc.">
        <title>Expanding the biotechnology potential of lactobacilli through comparative genomics of 213 strains and associated genera.</title>
        <authorList>
            <person name="Sun Z."/>
            <person name="Harris H.M."/>
            <person name="McCann A."/>
            <person name="Guo C."/>
            <person name="Argimon S."/>
            <person name="Zhang W."/>
            <person name="Yang X."/>
            <person name="Jeffery I.B."/>
            <person name="Cooney J.C."/>
            <person name="Kagawa T.F."/>
            <person name="Liu W."/>
            <person name="Song Y."/>
            <person name="Salvetti E."/>
            <person name="Wrobel A."/>
            <person name="Rasinkangas P."/>
            <person name="Parkhill J."/>
            <person name="Rea M.C."/>
            <person name="O'Sullivan O."/>
            <person name="Ritari J."/>
            <person name="Douillard F.P."/>
            <person name="Paul Ross R."/>
            <person name="Yang R."/>
            <person name="Briner A.E."/>
            <person name="Felis G.E."/>
            <person name="de Vos W.M."/>
            <person name="Barrangou R."/>
            <person name="Klaenhammer T.R."/>
            <person name="Caufield P.W."/>
            <person name="Cui Y."/>
            <person name="Zhang H."/>
            <person name="O'Toole P.W."/>
        </authorList>
    </citation>
    <scope>NUCLEOTIDE SEQUENCE [LARGE SCALE GENOMIC DNA]</scope>
    <source>
        <strain evidence="4 5">DSM 5007</strain>
    </source>
</reference>
<feature type="transmembrane region" description="Helical" evidence="2">
    <location>
        <begin position="12"/>
        <end position="29"/>
    </location>
</feature>